<dbReference type="RefSeq" id="WP_015752349.1">
    <property type="nucleotide sequence ID" value="NC_013223.1"/>
</dbReference>
<evidence type="ECO:0000313" key="8">
    <source>
        <dbReference type="EMBL" id="ACV69206.1"/>
    </source>
</evidence>
<comment type="subcellular location">
    <subcellularLocation>
        <location evidence="1 7">Cytoplasm</location>
    </subcellularLocation>
</comment>
<dbReference type="InterPro" id="IPR000682">
    <property type="entry name" value="PCMT"/>
</dbReference>
<evidence type="ECO:0000256" key="4">
    <source>
        <dbReference type="ARBA" id="ARBA00022603"/>
    </source>
</evidence>
<keyword evidence="9" id="KW-1185">Reference proteome</keyword>
<accession>C8X4I3</accession>
<dbReference type="PANTHER" id="PTHR11579">
    <property type="entry name" value="PROTEIN-L-ISOASPARTATE O-METHYLTRANSFERASE"/>
    <property type="match status" value="1"/>
</dbReference>
<proteinExistence type="inferred from homology"/>
<evidence type="ECO:0000256" key="5">
    <source>
        <dbReference type="ARBA" id="ARBA00022679"/>
    </source>
</evidence>
<comment type="similarity">
    <text evidence="2 7">Belongs to the methyltransferase superfamily. L-isoaspartyl/D-aspartyl protein methyltransferase family.</text>
</comment>
<dbReference type="PANTHER" id="PTHR11579:SF0">
    <property type="entry name" value="PROTEIN-L-ISOASPARTATE(D-ASPARTATE) O-METHYLTRANSFERASE"/>
    <property type="match status" value="1"/>
</dbReference>
<evidence type="ECO:0000313" key="9">
    <source>
        <dbReference type="Proteomes" id="UP000001052"/>
    </source>
</evidence>
<keyword evidence="3 7" id="KW-0963">Cytoplasm</keyword>
<protein>
    <recommendedName>
        <fullName evidence="7">Protein-L-isoaspartate O-methyltransferase</fullName>
        <ecNumber evidence="7">2.1.1.77</ecNumber>
    </recommendedName>
    <alternativeName>
        <fullName evidence="7">L-isoaspartyl protein carboxyl methyltransferase</fullName>
    </alternativeName>
    <alternativeName>
        <fullName evidence="7">Protein L-isoaspartyl methyltransferase</fullName>
    </alternativeName>
    <alternativeName>
        <fullName evidence="7">Protein-beta-aspartate methyltransferase</fullName>
        <shortName evidence="7">PIMT</shortName>
    </alternativeName>
</protein>
<gene>
    <name evidence="7" type="primary">pcm</name>
    <name evidence="8" type="ordered locus">Dret_1922</name>
</gene>
<keyword evidence="6 7" id="KW-0949">S-adenosyl-L-methionine</keyword>
<dbReference type="GO" id="GO:0030091">
    <property type="term" value="P:protein repair"/>
    <property type="evidence" value="ECO:0007669"/>
    <property type="project" value="UniProtKB-UniRule"/>
</dbReference>
<comment type="catalytic activity">
    <reaction evidence="7">
        <text>[protein]-L-isoaspartate + S-adenosyl-L-methionine = [protein]-L-isoaspartate alpha-methyl ester + S-adenosyl-L-homocysteine</text>
        <dbReference type="Rhea" id="RHEA:12705"/>
        <dbReference type="Rhea" id="RHEA-COMP:12143"/>
        <dbReference type="Rhea" id="RHEA-COMP:12144"/>
        <dbReference type="ChEBI" id="CHEBI:57856"/>
        <dbReference type="ChEBI" id="CHEBI:59789"/>
        <dbReference type="ChEBI" id="CHEBI:90596"/>
        <dbReference type="ChEBI" id="CHEBI:90598"/>
        <dbReference type="EC" id="2.1.1.77"/>
    </reaction>
</comment>
<dbReference type="eggNOG" id="COG2518">
    <property type="taxonomic scope" value="Bacteria"/>
</dbReference>
<evidence type="ECO:0000256" key="7">
    <source>
        <dbReference type="HAMAP-Rule" id="MF_00090"/>
    </source>
</evidence>
<dbReference type="CDD" id="cd02440">
    <property type="entry name" value="AdoMet_MTases"/>
    <property type="match status" value="1"/>
</dbReference>
<reference evidence="9" key="1">
    <citation type="submission" date="2009-09" db="EMBL/GenBank/DDBJ databases">
        <title>The complete chromosome of Desulfohalobium retbaense DSM 5692.</title>
        <authorList>
            <consortium name="US DOE Joint Genome Institute (JGI-PGF)"/>
            <person name="Lucas S."/>
            <person name="Copeland A."/>
            <person name="Lapidus A."/>
            <person name="Glavina del Rio T."/>
            <person name="Dalin E."/>
            <person name="Tice H."/>
            <person name="Bruce D."/>
            <person name="Goodwin L."/>
            <person name="Pitluck S."/>
            <person name="Kyrpides N."/>
            <person name="Mavromatis K."/>
            <person name="Ivanova N."/>
            <person name="Mikhailova N."/>
            <person name="Munk A.C."/>
            <person name="Brettin T."/>
            <person name="Detter J.C."/>
            <person name="Han C."/>
            <person name="Tapia R."/>
            <person name="Larimer F."/>
            <person name="Land M."/>
            <person name="Hauser L."/>
            <person name="Markowitz V."/>
            <person name="Cheng J.-F."/>
            <person name="Hugenholtz P."/>
            <person name="Woyke T."/>
            <person name="Wu D."/>
            <person name="Spring S."/>
            <person name="Klenk H.-P."/>
            <person name="Eisen J.A."/>
        </authorList>
    </citation>
    <scope>NUCLEOTIDE SEQUENCE [LARGE SCALE GENOMIC DNA]</scope>
    <source>
        <strain evidence="9">DSM 5692</strain>
    </source>
</reference>
<comment type="function">
    <text evidence="7">Catalyzes the methyl esterification of L-isoaspartyl residues in peptides and proteins that result from spontaneous decomposition of normal L-aspartyl and L-asparaginyl residues. It plays a role in the repair and/or degradation of damaged proteins.</text>
</comment>
<evidence type="ECO:0000256" key="2">
    <source>
        <dbReference type="ARBA" id="ARBA00005369"/>
    </source>
</evidence>
<dbReference type="SUPFAM" id="SSF53335">
    <property type="entry name" value="S-adenosyl-L-methionine-dependent methyltransferases"/>
    <property type="match status" value="1"/>
</dbReference>
<evidence type="ECO:0000256" key="1">
    <source>
        <dbReference type="ARBA" id="ARBA00004496"/>
    </source>
</evidence>
<dbReference type="EC" id="2.1.1.77" evidence="7"/>
<dbReference type="GO" id="GO:0032259">
    <property type="term" value="P:methylation"/>
    <property type="evidence" value="ECO:0007669"/>
    <property type="project" value="UniProtKB-KW"/>
</dbReference>
<dbReference type="Proteomes" id="UP000001052">
    <property type="component" value="Chromosome"/>
</dbReference>
<sequence>MNSESSLIPDQRRCRERMVREHLLARGVDDPRVVAAMSTVRRHLFVDEALQGQAYGPNALPIGCGQTISQPYVVGMMTMYLQVQSGHRVLEIGTGSAYQAAVLAEMGADVFSVERIRPLYRNAWRRLQALGYHRVRLKLDDGTMGWPEEAPFDRILVTAGGPEIPVPLLSQLTDQGVMLVPVGIGKRQQRLVRLRKDEGKVFKQELGNVSFVDLVGSHGW</sequence>
<feature type="active site" evidence="7">
    <location>
        <position position="69"/>
    </location>
</feature>
<dbReference type="OrthoDB" id="9810066at2"/>
<dbReference type="PROSITE" id="PS01279">
    <property type="entry name" value="PCMT"/>
    <property type="match status" value="1"/>
</dbReference>
<dbReference type="AlphaFoldDB" id="C8X4I3"/>
<evidence type="ECO:0000256" key="6">
    <source>
        <dbReference type="ARBA" id="ARBA00022691"/>
    </source>
</evidence>
<dbReference type="InterPro" id="IPR029063">
    <property type="entry name" value="SAM-dependent_MTases_sf"/>
</dbReference>
<dbReference type="GO" id="GO:0004719">
    <property type="term" value="F:protein-L-isoaspartate (D-aspartate) O-methyltransferase activity"/>
    <property type="evidence" value="ECO:0007669"/>
    <property type="project" value="UniProtKB-UniRule"/>
</dbReference>
<dbReference type="Pfam" id="PF01135">
    <property type="entry name" value="PCMT"/>
    <property type="match status" value="1"/>
</dbReference>
<reference evidence="8 9" key="2">
    <citation type="journal article" date="2010" name="Stand. Genomic Sci.">
        <title>Complete genome sequence of Desulfohalobium retbaense type strain (HR(100)).</title>
        <authorList>
            <person name="Spring S."/>
            <person name="Nolan M."/>
            <person name="Lapidus A."/>
            <person name="Glavina Del Rio T."/>
            <person name="Copeland A."/>
            <person name="Tice H."/>
            <person name="Cheng J.F."/>
            <person name="Lucas S."/>
            <person name="Land M."/>
            <person name="Chen F."/>
            <person name="Bruce D."/>
            <person name="Goodwin L."/>
            <person name="Pitluck S."/>
            <person name="Ivanova N."/>
            <person name="Mavromatis K."/>
            <person name="Mikhailova N."/>
            <person name="Pati A."/>
            <person name="Chen A."/>
            <person name="Palaniappan K."/>
            <person name="Hauser L."/>
            <person name="Chang Y.J."/>
            <person name="Jeffries C.D."/>
            <person name="Munk C."/>
            <person name="Kiss H."/>
            <person name="Chain P."/>
            <person name="Han C."/>
            <person name="Brettin T."/>
            <person name="Detter J.C."/>
            <person name="Schuler E."/>
            <person name="Goker M."/>
            <person name="Rohde M."/>
            <person name="Bristow J."/>
            <person name="Eisen J.A."/>
            <person name="Markowitz V."/>
            <person name="Hugenholtz P."/>
            <person name="Kyrpides N.C."/>
            <person name="Klenk H.P."/>
        </authorList>
    </citation>
    <scope>NUCLEOTIDE SEQUENCE [LARGE SCALE GENOMIC DNA]</scope>
    <source>
        <strain evidence="8 9">DSM 5692</strain>
    </source>
</reference>
<keyword evidence="4 7" id="KW-0489">Methyltransferase</keyword>
<dbReference type="NCBIfam" id="NF001453">
    <property type="entry name" value="PRK00312.1"/>
    <property type="match status" value="1"/>
</dbReference>
<dbReference type="GO" id="GO:0005737">
    <property type="term" value="C:cytoplasm"/>
    <property type="evidence" value="ECO:0007669"/>
    <property type="project" value="UniProtKB-SubCell"/>
</dbReference>
<dbReference type="NCBIfam" id="TIGR00080">
    <property type="entry name" value="pimt"/>
    <property type="match status" value="1"/>
</dbReference>
<name>C8X4I3_DESRD</name>
<keyword evidence="5 7" id="KW-0808">Transferase</keyword>
<dbReference type="HAMAP" id="MF_00090">
    <property type="entry name" value="PIMT"/>
    <property type="match status" value="1"/>
</dbReference>
<organism evidence="8 9">
    <name type="scientific">Desulfohalobium retbaense (strain ATCC 49708 / DSM 5692 / JCM 16813 / HR100)</name>
    <dbReference type="NCBI Taxonomy" id="485915"/>
    <lineage>
        <taxon>Bacteria</taxon>
        <taxon>Pseudomonadati</taxon>
        <taxon>Thermodesulfobacteriota</taxon>
        <taxon>Desulfovibrionia</taxon>
        <taxon>Desulfovibrionales</taxon>
        <taxon>Desulfohalobiaceae</taxon>
        <taxon>Desulfohalobium</taxon>
    </lineage>
</organism>
<dbReference type="STRING" id="485915.Dret_1922"/>
<dbReference type="FunFam" id="3.40.50.150:FF:000010">
    <property type="entry name" value="Protein-L-isoaspartate O-methyltransferase"/>
    <property type="match status" value="1"/>
</dbReference>
<dbReference type="Gene3D" id="3.40.50.150">
    <property type="entry name" value="Vaccinia Virus protein VP39"/>
    <property type="match status" value="1"/>
</dbReference>
<dbReference type="EMBL" id="CP001734">
    <property type="protein sequence ID" value="ACV69206.1"/>
    <property type="molecule type" value="Genomic_DNA"/>
</dbReference>
<evidence type="ECO:0000256" key="3">
    <source>
        <dbReference type="ARBA" id="ARBA00022490"/>
    </source>
</evidence>
<dbReference type="HOGENOM" id="CLU_055432_2_0_7"/>
<dbReference type="KEGG" id="drt:Dret_1922"/>